<evidence type="ECO:0000256" key="1">
    <source>
        <dbReference type="PROSITE-ProRule" id="PRU00409"/>
    </source>
</evidence>
<dbReference type="Gene3D" id="3.30.470.20">
    <property type="entry name" value="ATP-grasp fold, B domain"/>
    <property type="match status" value="1"/>
</dbReference>
<organism evidence="3 4">
    <name type="scientific">Garicola koreensis</name>
    <dbReference type="NCBI Taxonomy" id="1262554"/>
    <lineage>
        <taxon>Bacteria</taxon>
        <taxon>Bacillati</taxon>
        <taxon>Actinomycetota</taxon>
        <taxon>Actinomycetes</taxon>
        <taxon>Micrococcales</taxon>
        <taxon>Micrococcaceae</taxon>
        <taxon>Garicola</taxon>
    </lineage>
</organism>
<keyword evidence="1" id="KW-0547">Nucleotide-binding</keyword>
<protein>
    <recommendedName>
        <fullName evidence="2">ATP-grasp domain-containing protein</fullName>
    </recommendedName>
</protein>
<dbReference type="AlphaFoldDB" id="A0A7W5TTI4"/>
<dbReference type="GO" id="GO:0046872">
    <property type="term" value="F:metal ion binding"/>
    <property type="evidence" value="ECO:0007669"/>
    <property type="project" value="InterPro"/>
</dbReference>
<dbReference type="GO" id="GO:0005524">
    <property type="term" value="F:ATP binding"/>
    <property type="evidence" value="ECO:0007669"/>
    <property type="project" value="UniProtKB-UniRule"/>
</dbReference>
<dbReference type="RefSeq" id="WP_183357574.1">
    <property type="nucleotide sequence ID" value="NZ_BAABKR010000001.1"/>
</dbReference>
<keyword evidence="1" id="KW-0067">ATP-binding</keyword>
<keyword evidence="4" id="KW-1185">Reference proteome</keyword>
<sequence>MNRKEEARVDAGGVPLPTRLVDGYHVHRAALARDLDVLSLPRQVLLAGTEATVPSQVSFTHGVPEASGLSAVTFAQDQRLTRALLERAQVPKPAGASFSWRSISKAEKWASNLGFPVLVREGVGENPARAIRQLNSAEELRAAFNQLRRRDKADRTPGSNPHIAGYATTRLTFTYDEEGNEVAPLRSRMLVEEDPFGRAIRGFVLGGRLITAVELDGDRNTGVREVTEELDPEVIDVLVKAAEAVPGLACATVDVLDERSGPARGPLVMSVAERPRIETYLSAKHSLGDLIGDALLEFQAREANIALGTSRTSLKRHMEIEGLRHAAEAADQLPNIAENYGAEISIDNADAVTGDVEATATGSPEVLAALAELLMAGELLRDRAAAVNYSKGPSID</sequence>
<feature type="domain" description="ATP-grasp" evidence="2">
    <location>
        <begin position="82"/>
        <end position="300"/>
    </location>
</feature>
<evidence type="ECO:0000313" key="3">
    <source>
        <dbReference type="EMBL" id="MBB3667228.1"/>
    </source>
</evidence>
<accession>A0A7W5TTI4</accession>
<proteinExistence type="predicted"/>
<dbReference type="SUPFAM" id="SSF56059">
    <property type="entry name" value="Glutathione synthetase ATP-binding domain-like"/>
    <property type="match status" value="1"/>
</dbReference>
<dbReference type="Gene3D" id="3.30.1490.20">
    <property type="entry name" value="ATP-grasp fold, A domain"/>
    <property type="match status" value="1"/>
</dbReference>
<evidence type="ECO:0000259" key="2">
    <source>
        <dbReference type="PROSITE" id="PS50975"/>
    </source>
</evidence>
<dbReference type="InterPro" id="IPR011761">
    <property type="entry name" value="ATP-grasp"/>
</dbReference>
<gene>
    <name evidence="3" type="ORF">FHX47_000821</name>
</gene>
<comment type="caution">
    <text evidence="3">The sequence shown here is derived from an EMBL/GenBank/DDBJ whole genome shotgun (WGS) entry which is preliminary data.</text>
</comment>
<dbReference type="PROSITE" id="PS50975">
    <property type="entry name" value="ATP_GRASP"/>
    <property type="match status" value="1"/>
</dbReference>
<evidence type="ECO:0000313" key="4">
    <source>
        <dbReference type="Proteomes" id="UP000547528"/>
    </source>
</evidence>
<name>A0A7W5TTI4_9MICC</name>
<dbReference type="Proteomes" id="UP000547528">
    <property type="component" value="Unassembled WGS sequence"/>
</dbReference>
<dbReference type="EMBL" id="JACIBT010000001">
    <property type="protein sequence ID" value="MBB3667228.1"/>
    <property type="molecule type" value="Genomic_DNA"/>
</dbReference>
<reference evidence="3 4" key="1">
    <citation type="submission" date="2020-08" db="EMBL/GenBank/DDBJ databases">
        <title>Sequencing the genomes of 1000 actinobacteria strains.</title>
        <authorList>
            <person name="Klenk H.-P."/>
        </authorList>
    </citation>
    <scope>NUCLEOTIDE SEQUENCE [LARGE SCALE GENOMIC DNA]</scope>
    <source>
        <strain evidence="3 4">DSM 28238</strain>
    </source>
</reference>
<dbReference type="InterPro" id="IPR013815">
    <property type="entry name" value="ATP_grasp_subdomain_1"/>
</dbReference>